<protein>
    <submittedName>
        <fullName evidence="2">1-(5-phosphoribosyl)-5-[(5-phosphoribosylamino) methylideneamino] imidazole-4-carboxamide isomerase</fullName>
    </submittedName>
</protein>
<dbReference type="EMBL" id="LC066375">
    <property type="protein sequence ID" value="BAT27555.1"/>
    <property type="molecule type" value="Genomic_DNA"/>
</dbReference>
<proteinExistence type="predicted"/>
<keyword evidence="1" id="KW-0472">Membrane</keyword>
<sequence length="83" mass="9079">MKVIFNFHIDKALGAPAVAFTSLHIILVLVPCSVAALFMGARSQVSFVEFLETLRAMGQGRWTAIPLEHGLDAGDRGRNRELV</sequence>
<keyword evidence="2" id="KW-0413">Isomerase</keyword>
<evidence type="ECO:0000313" key="2">
    <source>
        <dbReference type="EMBL" id="BAT27555.1"/>
    </source>
</evidence>
<feature type="transmembrane region" description="Helical" evidence="1">
    <location>
        <begin position="12"/>
        <end position="38"/>
    </location>
</feature>
<dbReference type="GO" id="GO:0016853">
    <property type="term" value="F:isomerase activity"/>
    <property type="evidence" value="ECO:0007669"/>
    <property type="project" value="UniProtKB-KW"/>
</dbReference>
<name>A0A0P0Z0Z0_9HYPH</name>
<keyword evidence="1" id="KW-1133">Transmembrane helix</keyword>
<evidence type="ECO:0000256" key="1">
    <source>
        <dbReference type="SAM" id="Phobius"/>
    </source>
</evidence>
<reference evidence="2" key="1">
    <citation type="journal article" date="2015" name="Proc. Natl. Acad. Sci. U.S.A.">
        <title>Bacterial clade with the ribosomal RNA operon on a small plasmid rather than the chromosome.</title>
        <authorList>
            <person name="Anda M."/>
            <person name="Ohtsubo Y."/>
            <person name="Okubo T."/>
            <person name="Sugawara M."/>
            <person name="Nagata Y."/>
            <person name="Tsuda M."/>
            <person name="Minamisawa K."/>
            <person name="Mitsui H."/>
        </authorList>
    </citation>
    <scope>NUCLEOTIDE SEQUENCE</scope>
    <source>
        <strain evidence="2">JCM 14755</strain>
    </source>
</reference>
<dbReference type="RefSeq" id="WP_062226612.1">
    <property type="nucleotide sequence ID" value="NZ_BBWR01000003.1"/>
</dbReference>
<accession>A0A0P0Z0Z0</accession>
<organism evidence="2">
    <name type="scientific">Aureimonas frigidaquae</name>
    <dbReference type="NCBI Taxonomy" id="424757"/>
    <lineage>
        <taxon>Bacteria</taxon>
        <taxon>Pseudomonadati</taxon>
        <taxon>Pseudomonadota</taxon>
        <taxon>Alphaproteobacteria</taxon>
        <taxon>Hyphomicrobiales</taxon>
        <taxon>Aurantimonadaceae</taxon>
        <taxon>Aureimonas</taxon>
    </lineage>
</organism>
<keyword evidence="1" id="KW-0812">Transmembrane</keyword>
<dbReference type="AlphaFoldDB" id="A0A0P0Z0Z0"/>